<name>A0A6B0TC06_9EURY</name>
<keyword evidence="4" id="KW-1185">Reference proteome</keyword>
<dbReference type="InterPro" id="IPR011251">
    <property type="entry name" value="Luciferase-like_dom"/>
</dbReference>
<evidence type="ECO:0000259" key="2">
    <source>
        <dbReference type="Pfam" id="PF00296"/>
    </source>
</evidence>
<dbReference type="Proteomes" id="UP000466535">
    <property type="component" value="Unassembled WGS sequence"/>
</dbReference>
<evidence type="ECO:0000313" key="4">
    <source>
        <dbReference type="Proteomes" id="UP000466535"/>
    </source>
</evidence>
<dbReference type="Pfam" id="PF00296">
    <property type="entry name" value="Bac_luciferase"/>
    <property type="match status" value="1"/>
</dbReference>
<dbReference type="InterPro" id="IPR023909">
    <property type="entry name" value="F420_NP1902A"/>
</dbReference>
<keyword evidence="1" id="KW-0560">Oxidoreductase</keyword>
<sequence>MTERDVFLSVGAQPSLDAMVEQIEFAEELGYDTAWAPETWGRDAVTLLATAAHRTDEIGLGTSILNAYSRSPSLLGQTAVTLQEASDGRFRLGVGPSGPIVIENWHGVDFGNPLRRTRETVEIIKQVLSGEEVSYDGEYFDLDGFRLRCDLPETLPKVDAAGLGPKAVEMCGRFADGWHATTFTHDGLADRMEDLERGLELGDRDPEEFRTTVSVTCCALEDSEHARDMVTQHVAFYIGGMGTYYRDSLARQGYEELAHTIHDAWQDGDREHAQQLVEENLLPHMSVAGTPEEAREQLAEYESIDGVDAVYTSYPRSADVDEIKQTMEALAPDRTE</sequence>
<dbReference type="RefSeq" id="WP_159762839.1">
    <property type="nucleotide sequence ID" value="NZ_WUUT01000001.1"/>
</dbReference>
<comment type="caution">
    <text evidence="3">The sequence shown here is derived from an EMBL/GenBank/DDBJ whole genome shotgun (WGS) entry which is preliminary data.</text>
</comment>
<gene>
    <name evidence="3" type="ORF">GRX03_03850</name>
</gene>
<dbReference type="AlphaFoldDB" id="A0A6B0TC06"/>
<evidence type="ECO:0000313" key="3">
    <source>
        <dbReference type="EMBL" id="MXR50739.1"/>
    </source>
</evidence>
<organism evidence="3 4">
    <name type="scientific">Halovenus carboxidivorans</name>
    <dbReference type="NCBI Taxonomy" id="2692199"/>
    <lineage>
        <taxon>Archaea</taxon>
        <taxon>Methanobacteriati</taxon>
        <taxon>Methanobacteriota</taxon>
        <taxon>Stenosarchaea group</taxon>
        <taxon>Halobacteria</taxon>
        <taxon>Halobacteriales</taxon>
        <taxon>Haloarculaceae</taxon>
        <taxon>Halovenus</taxon>
    </lineage>
</organism>
<dbReference type="OrthoDB" id="194060at2157"/>
<dbReference type="Gene3D" id="3.20.20.30">
    <property type="entry name" value="Luciferase-like domain"/>
    <property type="match status" value="1"/>
</dbReference>
<protein>
    <submittedName>
        <fullName evidence="3">TIGR04024 family LLM class F420-dependent oxidoreductase</fullName>
    </submittedName>
</protein>
<dbReference type="EMBL" id="WUUT01000001">
    <property type="protein sequence ID" value="MXR50739.1"/>
    <property type="molecule type" value="Genomic_DNA"/>
</dbReference>
<dbReference type="PANTHER" id="PTHR43244:SF1">
    <property type="entry name" value="5,10-METHYLENETETRAHYDROMETHANOPTERIN REDUCTASE"/>
    <property type="match status" value="1"/>
</dbReference>
<feature type="domain" description="Luciferase-like" evidence="2">
    <location>
        <begin position="11"/>
        <end position="303"/>
    </location>
</feature>
<dbReference type="GO" id="GO:0016705">
    <property type="term" value="F:oxidoreductase activity, acting on paired donors, with incorporation or reduction of molecular oxygen"/>
    <property type="evidence" value="ECO:0007669"/>
    <property type="project" value="InterPro"/>
</dbReference>
<dbReference type="CDD" id="cd01097">
    <property type="entry name" value="Tetrahydromethanopterin_reductase"/>
    <property type="match status" value="1"/>
</dbReference>
<evidence type="ECO:0000256" key="1">
    <source>
        <dbReference type="ARBA" id="ARBA00023002"/>
    </source>
</evidence>
<dbReference type="NCBIfam" id="TIGR04024">
    <property type="entry name" value="F420_NP1902A"/>
    <property type="match status" value="1"/>
</dbReference>
<dbReference type="PANTHER" id="PTHR43244">
    <property type="match status" value="1"/>
</dbReference>
<accession>A0A6B0TC06</accession>
<dbReference type="InterPro" id="IPR036661">
    <property type="entry name" value="Luciferase-like_sf"/>
</dbReference>
<reference evidence="3 4" key="1">
    <citation type="submission" date="2019-12" db="EMBL/GenBank/DDBJ databases">
        <title>Isolation and characterization of three novel carbon monoxide-oxidizing members of Halobacteria from salione crusts and soils.</title>
        <authorList>
            <person name="Myers M.R."/>
            <person name="King G.M."/>
        </authorList>
    </citation>
    <scope>NUCLEOTIDE SEQUENCE [LARGE SCALE GENOMIC DNA]</scope>
    <source>
        <strain evidence="3 4">WSH3</strain>
    </source>
</reference>
<dbReference type="InterPro" id="IPR050564">
    <property type="entry name" value="F420-G6PD/mer"/>
</dbReference>
<proteinExistence type="predicted"/>
<dbReference type="SUPFAM" id="SSF51679">
    <property type="entry name" value="Bacterial luciferase-like"/>
    <property type="match status" value="1"/>
</dbReference>